<name>A0A9D1TUS3_9GAMM</name>
<keyword evidence="4 11" id="KW-0436">Ligase</keyword>
<evidence type="ECO:0000256" key="10">
    <source>
        <dbReference type="ARBA" id="ARBA00047913"/>
    </source>
</evidence>
<evidence type="ECO:0000256" key="11">
    <source>
        <dbReference type="HAMAP-Rule" id="MF_00121"/>
    </source>
</evidence>
<comment type="caution">
    <text evidence="13">The sequence shown here is derived from an EMBL/GenBank/DDBJ whole genome shotgun (WGS) entry which is preliminary data.</text>
</comment>
<comment type="catalytic activity">
    <reaction evidence="9 11">
        <text>L-aspartyl-tRNA(Asn) + L-glutamine + ATP + H2O = L-asparaginyl-tRNA(Asn) + L-glutamate + ADP + phosphate + 2 H(+)</text>
        <dbReference type="Rhea" id="RHEA:14513"/>
        <dbReference type="Rhea" id="RHEA-COMP:9674"/>
        <dbReference type="Rhea" id="RHEA-COMP:9677"/>
        <dbReference type="ChEBI" id="CHEBI:15377"/>
        <dbReference type="ChEBI" id="CHEBI:15378"/>
        <dbReference type="ChEBI" id="CHEBI:29985"/>
        <dbReference type="ChEBI" id="CHEBI:30616"/>
        <dbReference type="ChEBI" id="CHEBI:43474"/>
        <dbReference type="ChEBI" id="CHEBI:58359"/>
        <dbReference type="ChEBI" id="CHEBI:78515"/>
        <dbReference type="ChEBI" id="CHEBI:78516"/>
        <dbReference type="ChEBI" id="CHEBI:456216"/>
    </reaction>
</comment>
<dbReference type="GO" id="GO:0006412">
    <property type="term" value="P:translation"/>
    <property type="evidence" value="ECO:0007669"/>
    <property type="project" value="UniProtKB-UniRule"/>
</dbReference>
<dbReference type="Pfam" id="PF02637">
    <property type="entry name" value="GatB_Yqey"/>
    <property type="match status" value="1"/>
</dbReference>
<dbReference type="SUPFAM" id="SSF55931">
    <property type="entry name" value="Glutamine synthetase/guanido kinase"/>
    <property type="match status" value="1"/>
</dbReference>
<evidence type="ECO:0000256" key="1">
    <source>
        <dbReference type="ARBA" id="ARBA00005306"/>
    </source>
</evidence>
<dbReference type="InterPro" id="IPR014746">
    <property type="entry name" value="Gln_synth/guanido_kin_cat_dom"/>
</dbReference>
<evidence type="ECO:0000256" key="4">
    <source>
        <dbReference type="ARBA" id="ARBA00022598"/>
    </source>
</evidence>
<dbReference type="GO" id="GO:0005524">
    <property type="term" value="F:ATP binding"/>
    <property type="evidence" value="ECO:0007669"/>
    <property type="project" value="UniProtKB-KW"/>
</dbReference>
<dbReference type="PROSITE" id="PS01234">
    <property type="entry name" value="GATB"/>
    <property type="match status" value="1"/>
</dbReference>
<dbReference type="Gene3D" id="1.10.10.410">
    <property type="match status" value="1"/>
</dbReference>
<evidence type="ECO:0000259" key="12">
    <source>
        <dbReference type="SMART" id="SM00845"/>
    </source>
</evidence>
<dbReference type="HAMAP" id="MF_00121">
    <property type="entry name" value="GatB"/>
    <property type="match status" value="1"/>
</dbReference>
<dbReference type="InterPro" id="IPR023168">
    <property type="entry name" value="GatB_Yqey_C_2"/>
</dbReference>
<dbReference type="GO" id="GO:0050567">
    <property type="term" value="F:glutaminyl-tRNA synthase (glutamine-hydrolyzing) activity"/>
    <property type="evidence" value="ECO:0007669"/>
    <property type="project" value="UniProtKB-UniRule"/>
</dbReference>
<dbReference type="FunFam" id="1.10.10.410:FF:000001">
    <property type="entry name" value="Aspartyl/glutamyl-tRNA(Asn/Gln) amidotransferase subunit B"/>
    <property type="match status" value="1"/>
</dbReference>
<organism evidence="13 14">
    <name type="scientific">Candidatus Ignatzschineria merdigallinarum</name>
    <dbReference type="NCBI Taxonomy" id="2838621"/>
    <lineage>
        <taxon>Bacteria</taxon>
        <taxon>Pseudomonadati</taxon>
        <taxon>Pseudomonadota</taxon>
        <taxon>Gammaproteobacteria</taxon>
        <taxon>Cardiobacteriales</taxon>
        <taxon>Ignatzschineriaceae</taxon>
        <taxon>Ignatzschineria</taxon>
    </lineage>
</organism>
<accession>A0A9D1TUS3</accession>
<dbReference type="Gene3D" id="1.10.150.380">
    <property type="entry name" value="GatB domain, N-terminal subdomain"/>
    <property type="match status" value="1"/>
</dbReference>
<gene>
    <name evidence="11 13" type="primary">gatB</name>
    <name evidence="13" type="ORF">H9889_03280</name>
</gene>
<dbReference type="InterPro" id="IPR017958">
    <property type="entry name" value="Gln-tRNA_amidoTrfase_suB_CS"/>
</dbReference>
<evidence type="ECO:0000256" key="6">
    <source>
        <dbReference type="ARBA" id="ARBA00022840"/>
    </source>
</evidence>
<dbReference type="PANTHER" id="PTHR11659:SF0">
    <property type="entry name" value="GLUTAMYL-TRNA(GLN) AMIDOTRANSFERASE SUBUNIT B, MITOCHONDRIAL"/>
    <property type="match status" value="1"/>
</dbReference>
<sequence length="474" mass="52501">MSWEIVIGLEVHTQLTTKTKLFSGTSTLYGQAPNTQAGIFDLALPGVLPRLNDGVIDKAIRLAIATNSKVQQKTIFERKHYFYPDLPKGYQTSQLDAPIVYDGHLMIETENGPKKIRVNRAHLEEDAGGSRHGAVPGMTGIDLNRAGTPLLEIVSEPDLSSASEAISYLRQLHQIVTWLDISDGNMQEGSFRCDANVSIRKPGEPLGTRTELKNINSFRFIEQAINYEVARQIKVLESGGTITQETRLYDSDKNETRSMRAKEEANDYRYFHDPDLLPIIISDERIDAVKAAFPLMPEELKAELMAKHDLSEYDAGVLVQSRAMADYFAALLVCKADAKMAVNWLLGDVSAYLNEQDLEIGQLSISAERLAGLLNRIQDKTISNNIAKKVFGLMVDSDKSADEIIDAEGLKQVTDTSAIEGWVDDVIAKNPKQVEQFKSGQTKILGFFVGQVMKLSQGKADPAMINQLIADKLK</sequence>
<keyword evidence="6 11" id="KW-0067">ATP-binding</keyword>
<dbReference type="AlphaFoldDB" id="A0A9D1TUS3"/>
<dbReference type="EC" id="6.3.5.-" evidence="11"/>
<evidence type="ECO:0000256" key="3">
    <source>
        <dbReference type="ARBA" id="ARBA00016923"/>
    </source>
</evidence>
<comment type="subunit">
    <text evidence="2 11">Heterotrimer of A, B and C subunits.</text>
</comment>
<dbReference type="Pfam" id="PF02934">
    <property type="entry name" value="GatB_N"/>
    <property type="match status" value="1"/>
</dbReference>
<proteinExistence type="inferred from homology"/>
<evidence type="ECO:0000256" key="5">
    <source>
        <dbReference type="ARBA" id="ARBA00022741"/>
    </source>
</evidence>
<evidence type="ECO:0000256" key="7">
    <source>
        <dbReference type="ARBA" id="ARBA00022917"/>
    </source>
</evidence>
<evidence type="ECO:0000256" key="2">
    <source>
        <dbReference type="ARBA" id="ARBA00011123"/>
    </source>
</evidence>
<dbReference type="Proteomes" id="UP000823934">
    <property type="component" value="Unassembled WGS sequence"/>
</dbReference>
<evidence type="ECO:0000313" key="13">
    <source>
        <dbReference type="EMBL" id="HIW06334.1"/>
    </source>
</evidence>
<keyword evidence="5 11" id="KW-0547">Nucleotide-binding</keyword>
<dbReference type="InterPro" id="IPR017959">
    <property type="entry name" value="Asn/Gln-tRNA_amidoTrfase_suB/E"/>
</dbReference>
<dbReference type="InterPro" id="IPR006075">
    <property type="entry name" value="Asn/Gln-tRNA_Trfase_suB/E_cat"/>
</dbReference>
<dbReference type="NCBIfam" id="NF004014">
    <property type="entry name" value="PRK05477.1-4"/>
    <property type="match status" value="1"/>
</dbReference>
<evidence type="ECO:0000256" key="8">
    <source>
        <dbReference type="ARBA" id="ARBA00024799"/>
    </source>
</evidence>
<evidence type="ECO:0000256" key="9">
    <source>
        <dbReference type="ARBA" id="ARBA00047380"/>
    </source>
</evidence>
<keyword evidence="7 11" id="KW-0648">Protein biosynthesis</keyword>
<dbReference type="InterPro" id="IPR018027">
    <property type="entry name" value="Asn/Gln_amidotransferase"/>
</dbReference>
<dbReference type="EMBL" id="DXHP01000071">
    <property type="protein sequence ID" value="HIW06334.1"/>
    <property type="molecule type" value="Genomic_DNA"/>
</dbReference>
<dbReference type="GO" id="GO:0070681">
    <property type="term" value="P:glutaminyl-tRNAGln biosynthesis via transamidation"/>
    <property type="evidence" value="ECO:0007669"/>
    <property type="project" value="TreeGrafter"/>
</dbReference>
<dbReference type="InterPro" id="IPR004413">
    <property type="entry name" value="GatB"/>
</dbReference>
<comment type="catalytic activity">
    <reaction evidence="10 11">
        <text>L-glutamyl-tRNA(Gln) + L-glutamine + ATP + H2O = L-glutaminyl-tRNA(Gln) + L-glutamate + ADP + phosphate + H(+)</text>
        <dbReference type="Rhea" id="RHEA:17521"/>
        <dbReference type="Rhea" id="RHEA-COMP:9681"/>
        <dbReference type="Rhea" id="RHEA-COMP:9684"/>
        <dbReference type="ChEBI" id="CHEBI:15377"/>
        <dbReference type="ChEBI" id="CHEBI:15378"/>
        <dbReference type="ChEBI" id="CHEBI:29985"/>
        <dbReference type="ChEBI" id="CHEBI:30616"/>
        <dbReference type="ChEBI" id="CHEBI:43474"/>
        <dbReference type="ChEBI" id="CHEBI:58359"/>
        <dbReference type="ChEBI" id="CHEBI:78520"/>
        <dbReference type="ChEBI" id="CHEBI:78521"/>
        <dbReference type="ChEBI" id="CHEBI:456216"/>
    </reaction>
</comment>
<dbReference type="NCBIfam" id="NF004012">
    <property type="entry name" value="PRK05477.1-2"/>
    <property type="match status" value="1"/>
</dbReference>
<dbReference type="SMART" id="SM00845">
    <property type="entry name" value="GatB_Yqey"/>
    <property type="match status" value="1"/>
</dbReference>
<dbReference type="NCBIfam" id="NF004015">
    <property type="entry name" value="PRK05477.1-5"/>
    <property type="match status" value="1"/>
</dbReference>
<dbReference type="SUPFAM" id="SSF89095">
    <property type="entry name" value="GatB/YqeY motif"/>
    <property type="match status" value="1"/>
</dbReference>
<dbReference type="InterPro" id="IPR042114">
    <property type="entry name" value="GatB_C_1"/>
</dbReference>
<reference evidence="13" key="1">
    <citation type="journal article" date="2021" name="PeerJ">
        <title>Extensive microbial diversity within the chicken gut microbiome revealed by metagenomics and culture.</title>
        <authorList>
            <person name="Gilroy R."/>
            <person name="Ravi A."/>
            <person name="Getino M."/>
            <person name="Pursley I."/>
            <person name="Horton D.L."/>
            <person name="Alikhan N.F."/>
            <person name="Baker D."/>
            <person name="Gharbi K."/>
            <person name="Hall N."/>
            <person name="Watson M."/>
            <person name="Adriaenssens E.M."/>
            <person name="Foster-Nyarko E."/>
            <person name="Jarju S."/>
            <person name="Secka A."/>
            <person name="Antonio M."/>
            <person name="Oren A."/>
            <person name="Chaudhuri R.R."/>
            <person name="La Ragione R."/>
            <person name="Hildebrand F."/>
            <person name="Pallen M.J."/>
        </authorList>
    </citation>
    <scope>NUCLEOTIDE SEQUENCE</scope>
    <source>
        <strain evidence="13">CHK160-9182</strain>
    </source>
</reference>
<evidence type="ECO:0000313" key="14">
    <source>
        <dbReference type="Proteomes" id="UP000823934"/>
    </source>
</evidence>
<reference evidence="13" key="2">
    <citation type="submission" date="2021-04" db="EMBL/GenBank/DDBJ databases">
        <authorList>
            <person name="Gilroy R."/>
        </authorList>
    </citation>
    <scope>NUCLEOTIDE SEQUENCE</scope>
    <source>
        <strain evidence="13">CHK160-9182</strain>
    </source>
</reference>
<dbReference type="PANTHER" id="PTHR11659">
    <property type="entry name" value="GLUTAMYL-TRNA GLN AMIDOTRANSFERASE SUBUNIT B MITOCHONDRIAL AND PROKARYOTIC PET112-RELATED"/>
    <property type="match status" value="1"/>
</dbReference>
<comment type="similarity">
    <text evidence="1 11">Belongs to the GatB/GatE family. GatB subfamily.</text>
</comment>
<dbReference type="InterPro" id="IPR003789">
    <property type="entry name" value="Asn/Gln_tRNA_amidoTrase-B-like"/>
</dbReference>
<comment type="function">
    <text evidence="8 11">Allows the formation of correctly charged Asn-tRNA(Asn) or Gln-tRNA(Gln) through the transamidation of misacylated Asp-tRNA(Asn) or Glu-tRNA(Gln) in organisms which lack either or both of asparaginyl-tRNA or glutaminyl-tRNA synthetases. The reaction takes place in the presence of glutamine and ATP through an activated phospho-Asp-tRNA(Asn) or phospho-Glu-tRNA(Gln).</text>
</comment>
<dbReference type="NCBIfam" id="TIGR00133">
    <property type="entry name" value="gatB"/>
    <property type="match status" value="1"/>
</dbReference>
<protein>
    <recommendedName>
        <fullName evidence="3 11">Aspartyl/glutamyl-tRNA(Asn/Gln) amidotransferase subunit B</fullName>
        <shortName evidence="11">Asp/Glu-ADT subunit B</shortName>
        <ecNumber evidence="11">6.3.5.-</ecNumber>
    </recommendedName>
</protein>
<feature type="domain" description="Asn/Gln amidotransferase" evidence="12">
    <location>
        <begin position="326"/>
        <end position="473"/>
    </location>
</feature>